<reference evidence="7" key="2">
    <citation type="submission" date="2016-11" db="EMBL/GenBank/DDBJ databases">
        <authorList>
            <person name="Varghese N."/>
            <person name="Submissions S."/>
        </authorList>
    </citation>
    <scope>NUCLEOTIDE SEQUENCE [LARGE SCALE GENOMIC DNA]</scope>
    <source>
        <strain evidence="7">DX253</strain>
    </source>
</reference>
<evidence type="ECO:0000259" key="3">
    <source>
        <dbReference type="Pfam" id="PF08541"/>
    </source>
</evidence>
<dbReference type="GO" id="GO:0008299">
    <property type="term" value="P:isoprenoid biosynthetic process"/>
    <property type="evidence" value="ECO:0007669"/>
    <property type="project" value="UniProtKB-KW"/>
</dbReference>
<dbReference type="GO" id="GO:0016746">
    <property type="term" value="F:acyltransferase activity"/>
    <property type="evidence" value="ECO:0007669"/>
    <property type="project" value="InterPro"/>
</dbReference>
<feature type="domain" description="Beta-ketoacyl-[acyl-carrier-protein] synthase III C-terminal" evidence="3">
    <location>
        <begin position="200"/>
        <end position="288"/>
    </location>
</feature>
<evidence type="ECO:0000313" key="5">
    <source>
        <dbReference type="EMBL" id="SHL39420.1"/>
    </source>
</evidence>
<dbReference type="eggNOG" id="arCOG01767">
    <property type="taxonomic scope" value="Archaea"/>
</dbReference>
<reference evidence="4 6" key="1">
    <citation type="journal article" date="2014" name="ISME J.">
        <title>Trehalose/2-sulfotrehalose biosynthesis and glycine-betaine uptake are widely spread mechanisms for osmoadaptation in the Halobacteriales.</title>
        <authorList>
            <person name="Youssef N.H."/>
            <person name="Savage-Ashlock K.N."/>
            <person name="McCully A.L."/>
            <person name="Luedtke B."/>
            <person name="Shaw E.I."/>
            <person name="Hoff W.D."/>
            <person name="Elshahed M.S."/>
        </authorList>
    </citation>
    <scope>NUCLEOTIDE SEQUENCE [LARGE SCALE GENOMIC DNA]</scope>
    <source>
        <strain evidence="4 6">DX253</strain>
    </source>
</reference>
<dbReference type="SUPFAM" id="SSF53901">
    <property type="entry name" value="Thiolase-like"/>
    <property type="match status" value="2"/>
</dbReference>
<keyword evidence="7" id="KW-1185">Reference proteome</keyword>
<dbReference type="PATRIC" id="fig|797209.4.peg.3080"/>
<dbReference type="Proteomes" id="UP000003751">
    <property type="component" value="Unassembled WGS sequence"/>
</dbReference>
<dbReference type="AlphaFoldDB" id="E7QWD0"/>
<reference evidence="5" key="3">
    <citation type="submission" date="2016-11" db="EMBL/GenBank/DDBJ databases">
        <authorList>
            <person name="Jaros S."/>
            <person name="Januszkiewicz K."/>
            <person name="Wedrychowicz H."/>
        </authorList>
    </citation>
    <scope>NUCLEOTIDE SEQUENCE [LARGE SCALE GENOMIC DNA]</scope>
    <source>
        <strain evidence="5">DX253</strain>
    </source>
</reference>
<dbReference type="EMBL" id="AEMG01000018">
    <property type="protein sequence ID" value="EFW91026.1"/>
    <property type="molecule type" value="Genomic_DNA"/>
</dbReference>
<dbReference type="InterPro" id="IPR016039">
    <property type="entry name" value="Thiolase-like"/>
</dbReference>
<gene>
    <name evidence="5" type="ORF">SAMN05444342_3766</name>
    <name evidence="4" type="ORF">ZOD2009_15591</name>
</gene>
<name>E7QWD0_HALPU</name>
<dbReference type="Proteomes" id="UP000184203">
    <property type="component" value="Unassembled WGS sequence"/>
</dbReference>
<dbReference type="InterPro" id="IPR013747">
    <property type="entry name" value="ACP_syn_III_C"/>
</dbReference>
<accession>E7QWD0</accession>
<evidence type="ECO:0000313" key="6">
    <source>
        <dbReference type="Proteomes" id="UP000003751"/>
    </source>
</evidence>
<sequence length="325" mass="33816">MSVGITDYAVSLPSYHVTAEAYEEVWGRFAARIDRKTVLAYDEDAITMATESGRAVDGDGTETLTFATTSNPQSGSLASGPLSRALGIYGARRTLEFGNSWKAGLEALDVGLSFGSSLVVASDAPDAPRDEDAEHVLGAGSAAFVVGDDPLAVRVGSAHYVDAYLPAKFRMDGQVTDLSLGGYTTEGFVEALSTVVDDALEEANCAVEDIDHAVFPQDDVKMSWRGGARLGFDADQMSAGFVVKRMGFAGVASPLVGLAAALDAAESGSTILVAGYGYGHGASAFVFETTDRVEDEGASAGVGAALDATEELSYAEYARLQEVSN</sequence>
<dbReference type="Pfam" id="PF08541">
    <property type="entry name" value="ACP_syn_III_C"/>
    <property type="match status" value="1"/>
</dbReference>
<dbReference type="OrthoDB" id="5812at2157"/>
<keyword evidence="1" id="KW-0808">Transferase</keyword>
<protein>
    <submittedName>
        <fullName evidence="5">Hydroxymethylglutaryl-CoA synthase</fullName>
    </submittedName>
</protein>
<keyword evidence="2" id="KW-0414">Isoprene biosynthesis</keyword>
<dbReference type="EMBL" id="FRAN01000006">
    <property type="protein sequence ID" value="SHL39420.1"/>
    <property type="molecule type" value="Genomic_DNA"/>
</dbReference>
<evidence type="ECO:0000256" key="2">
    <source>
        <dbReference type="ARBA" id="ARBA00023229"/>
    </source>
</evidence>
<evidence type="ECO:0000313" key="7">
    <source>
        <dbReference type="Proteomes" id="UP000184203"/>
    </source>
</evidence>
<dbReference type="STRING" id="797209.GCA_000376445_04233"/>
<dbReference type="RefSeq" id="WP_007981309.1">
    <property type="nucleotide sequence ID" value="NZ_AEMG01000018.1"/>
</dbReference>
<evidence type="ECO:0000313" key="4">
    <source>
        <dbReference type="EMBL" id="EFW91026.1"/>
    </source>
</evidence>
<dbReference type="Gene3D" id="3.40.47.10">
    <property type="match status" value="1"/>
</dbReference>
<evidence type="ECO:0000256" key="1">
    <source>
        <dbReference type="ARBA" id="ARBA00022679"/>
    </source>
</evidence>
<organism evidence="4 6">
    <name type="scientific">Haladaptatus paucihalophilus DX253</name>
    <dbReference type="NCBI Taxonomy" id="797209"/>
    <lineage>
        <taxon>Archaea</taxon>
        <taxon>Methanobacteriati</taxon>
        <taxon>Methanobacteriota</taxon>
        <taxon>Stenosarchaea group</taxon>
        <taxon>Halobacteria</taxon>
        <taxon>Halobacteriales</taxon>
        <taxon>Haladaptataceae</taxon>
        <taxon>Haladaptatus</taxon>
    </lineage>
</organism>
<proteinExistence type="predicted"/>